<comment type="subcellular location">
    <subcellularLocation>
        <location evidence="1">Membrane</location>
        <topology evidence="1">Multi-pass membrane protein</topology>
    </subcellularLocation>
</comment>
<dbReference type="GO" id="GO:0009922">
    <property type="term" value="F:fatty acid elongase activity"/>
    <property type="evidence" value="ECO:0007669"/>
    <property type="project" value="InterPro"/>
</dbReference>
<evidence type="ECO:0000256" key="9">
    <source>
        <dbReference type="ARBA" id="ARBA00023160"/>
    </source>
</evidence>
<protein>
    <recommendedName>
        <fullName evidence="10">Elongation of fatty acids protein</fullName>
        <ecNumber evidence="10">2.3.1.-</ecNumber>
    </recommendedName>
</protein>
<comment type="similarity">
    <text evidence="10">Belongs to the ELO family.</text>
</comment>
<dbReference type="PROSITE" id="PS01188">
    <property type="entry name" value="ELO"/>
    <property type="match status" value="1"/>
</dbReference>
<keyword evidence="3 10" id="KW-0808">Transferase</keyword>
<feature type="transmembrane region" description="Helical" evidence="10">
    <location>
        <begin position="100"/>
        <end position="120"/>
    </location>
</feature>
<feature type="transmembrane region" description="Helical" evidence="10">
    <location>
        <begin position="309"/>
        <end position="329"/>
    </location>
</feature>
<evidence type="ECO:0000313" key="11">
    <source>
        <dbReference type="EMBL" id="QBM85902.1"/>
    </source>
</evidence>
<keyword evidence="4 10" id="KW-0812">Transmembrane</keyword>
<dbReference type="PANTHER" id="PTHR11157:SF157">
    <property type="entry name" value="ELONGATION OF FATTY ACIDS PROTEIN 3"/>
    <property type="match status" value="1"/>
</dbReference>
<evidence type="ECO:0000256" key="7">
    <source>
        <dbReference type="ARBA" id="ARBA00023098"/>
    </source>
</evidence>
<dbReference type="AlphaFoldDB" id="A0A4P6XEM3"/>
<gene>
    <name evidence="11" type="primary">MPUL0A05330</name>
    <name evidence="11" type="ORF">METSCH_A05330</name>
</gene>
<dbReference type="Pfam" id="PF01151">
    <property type="entry name" value="ELO"/>
    <property type="match status" value="1"/>
</dbReference>
<proteinExistence type="inferred from homology"/>
<sequence length="364" mass="42017">MSCITRARARQQHTFSLRRNYARKSLNPFFNHAKATTSRMAETAQIFTHEPVLQWGVPSVDRPFGLHLWPLFSAVFEKFAGYPAEQFDFVHNRTFLANGWQALSIIAVYYTVIFGGRFVLAKMGVPALKLNVLFQIHNLGLTLASLVLLLLAVEQLVPIWWRHGLYYAICHRDAFAPRLVTLYYLNYLTKYWELIDTVFLVLKKKKLLFLHVYHHGATALLCYTQLVGLTSVEWVPITLNLGVHVVMYFYYFLSARGIRVWWKEWVTRFQIIQFVLDLGFVYLATYTHFAYKYFKSLPHMGDCYGSELAAFYGCLILTSYLVLFISFYIKVYRSGKKAAAKKAETVSVGKSSAVDSSKVRSRKA</sequence>
<keyword evidence="12" id="KW-1185">Reference proteome</keyword>
<evidence type="ECO:0000256" key="10">
    <source>
        <dbReference type="RuleBase" id="RU361115"/>
    </source>
</evidence>
<name>A0A4P6XEM3_9ASCO</name>
<keyword evidence="5 10" id="KW-0276">Fatty acid metabolism</keyword>
<evidence type="ECO:0000256" key="6">
    <source>
        <dbReference type="ARBA" id="ARBA00022989"/>
    </source>
</evidence>
<evidence type="ECO:0000256" key="8">
    <source>
        <dbReference type="ARBA" id="ARBA00023136"/>
    </source>
</evidence>
<evidence type="ECO:0000256" key="3">
    <source>
        <dbReference type="ARBA" id="ARBA00022679"/>
    </source>
</evidence>
<dbReference type="EMBL" id="CP034456">
    <property type="protein sequence ID" value="QBM85902.1"/>
    <property type="molecule type" value="Genomic_DNA"/>
</dbReference>
<evidence type="ECO:0000256" key="1">
    <source>
        <dbReference type="ARBA" id="ARBA00004141"/>
    </source>
</evidence>
<keyword evidence="6 10" id="KW-1133">Transmembrane helix</keyword>
<feature type="transmembrane region" description="Helical" evidence="10">
    <location>
        <begin position="265"/>
        <end position="289"/>
    </location>
</feature>
<dbReference type="GO" id="GO:0034625">
    <property type="term" value="P:fatty acid elongation, monounsaturated fatty acid"/>
    <property type="evidence" value="ECO:0007669"/>
    <property type="project" value="TreeGrafter"/>
</dbReference>
<dbReference type="Proteomes" id="UP000292447">
    <property type="component" value="Chromosome I"/>
</dbReference>
<keyword evidence="2 10" id="KW-0444">Lipid biosynthesis</keyword>
<dbReference type="InterPro" id="IPR002076">
    <property type="entry name" value="ELO_fam"/>
</dbReference>
<dbReference type="STRING" id="2163413.A0A4P6XEM3"/>
<evidence type="ECO:0000256" key="4">
    <source>
        <dbReference type="ARBA" id="ARBA00022692"/>
    </source>
</evidence>
<dbReference type="GO" id="GO:0042761">
    <property type="term" value="P:very long-chain fatty acid biosynthetic process"/>
    <property type="evidence" value="ECO:0007669"/>
    <property type="project" value="TreeGrafter"/>
</dbReference>
<dbReference type="EC" id="2.3.1.-" evidence="10"/>
<organism evidence="11 12">
    <name type="scientific">Metschnikowia aff. pulcherrima</name>
    <dbReference type="NCBI Taxonomy" id="2163413"/>
    <lineage>
        <taxon>Eukaryota</taxon>
        <taxon>Fungi</taxon>
        <taxon>Dikarya</taxon>
        <taxon>Ascomycota</taxon>
        <taxon>Saccharomycotina</taxon>
        <taxon>Pichiomycetes</taxon>
        <taxon>Metschnikowiaceae</taxon>
        <taxon>Metschnikowia</taxon>
    </lineage>
</organism>
<feature type="transmembrane region" description="Helical" evidence="10">
    <location>
        <begin position="132"/>
        <end position="153"/>
    </location>
</feature>
<dbReference type="GO" id="GO:0019367">
    <property type="term" value="P:fatty acid elongation, saturated fatty acid"/>
    <property type="evidence" value="ECO:0007669"/>
    <property type="project" value="TreeGrafter"/>
</dbReference>
<keyword evidence="8 10" id="KW-0472">Membrane</keyword>
<dbReference type="GO" id="GO:0030148">
    <property type="term" value="P:sphingolipid biosynthetic process"/>
    <property type="evidence" value="ECO:0007669"/>
    <property type="project" value="TreeGrafter"/>
</dbReference>
<dbReference type="InterPro" id="IPR030457">
    <property type="entry name" value="ELO_CS"/>
</dbReference>
<evidence type="ECO:0000256" key="2">
    <source>
        <dbReference type="ARBA" id="ARBA00022516"/>
    </source>
</evidence>
<keyword evidence="9 10" id="KW-0275">Fatty acid biosynthesis</keyword>
<accession>A0A4P6XEM3</accession>
<keyword evidence="7 10" id="KW-0443">Lipid metabolism</keyword>
<feature type="transmembrane region" description="Helical" evidence="10">
    <location>
        <begin position="207"/>
        <end position="228"/>
    </location>
</feature>
<feature type="transmembrane region" description="Helical" evidence="10">
    <location>
        <begin position="234"/>
        <end position="253"/>
    </location>
</feature>
<reference evidence="12" key="1">
    <citation type="submission" date="2019-03" db="EMBL/GenBank/DDBJ databases">
        <title>Snf2 controls pulcherriminic acid biosynthesis and connects pigmentation and antifungal activity of the yeast Metschnikowia pulcherrima.</title>
        <authorList>
            <person name="Gore-Lloyd D."/>
            <person name="Sumann I."/>
            <person name="Brachmann A.O."/>
            <person name="Schneeberger K."/>
            <person name="Ortiz-Merino R.A."/>
            <person name="Moreno-Beltran M."/>
            <person name="Schlaefli M."/>
            <person name="Kirner P."/>
            <person name="Santos Kron A."/>
            <person name="Wolfe K.H."/>
            <person name="Piel J."/>
            <person name="Ahrens C.H."/>
            <person name="Henk D."/>
            <person name="Freimoser F.M."/>
        </authorList>
    </citation>
    <scope>NUCLEOTIDE SEQUENCE [LARGE SCALE GENOMIC DNA]</scope>
    <source>
        <strain evidence="12">APC 1.2</strain>
    </source>
</reference>
<evidence type="ECO:0000256" key="5">
    <source>
        <dbReference type="ARBA" id="ARBA00022832"/>
    </source>
</evidence>
<evidence type="ECO:0000313" key="12">
    <source>
        <dbReference type="Proteomes" id="UP000292447"/>
    </source>
</evidence>
<dbReference type="PANTHER" id="PTHR11157">
    <property type="entry name" value="FATTY ACID ACYL TRANSFERASE-RELATED"/>
    <property type="match status" value="1"/>
</dbReference>
<dbReference type="GO" id="GO:0005789">
    <property type="term" value="C:endoplasmic reticulum membrane"/>
    <property type="evidence" value="ECO:0007669"/>
    <property type="project" value="TreeGrafter"/>
</dbReference>
<comment type="catalytic activity">
    <reaction evidence="10">
        <text>an acyl-CoA + malonyl-CoA + H(+) = a 3-oxoacyl-CoA + CO2 + CoA</text>
        <dbReference type="Rhea" id="RHEA:50252"/>
        <dbReference type="ChEBI" id="CHEBI:15378"/>
        <dbReference type="ChEBI" id="CHEBI:16526"/>
        <dbReference type="ChEBI" id="CHEBI:57287"/>
        <dbReference type="ChEBI" id="CHEBI:57384"/>
        <dbReference type="ChEBI" id="CHEBI:58342"/>
        <dbReference type="ChEBI" id="CHEBI:90726"/>
    </reaction>
    <physiologicalReaction direction="left-to-right" evidence="10">
        <dbReference type="Rhea" id="RHEA:50253"/>
    </physiologicalReaction>
</comment>
<dbReference type="GO" id="GO:0034626">
    <property type="term" value="P:fatty acid elongation, polyunsaturated fatty acid"/>
    <property type="evidence" value="ECO:0007669"/>
    <property type="project" value="TreeGrafter"/>
</dbReference>